<keyword evidence="3" id="KW-0560">Oxidoreductase</keyword>
<name>A0ABW6IBB7_9CYAN</name>
<keyword evidence="6" id="KW-1185">Reference proteome</keyword>
<dbReference type="InterPro" id="IPR002734">
    <property type="entry name" value="RibDG_C"/>
</dbReference>
<comment type="pathway">
    <text evidence="1">Cofactor biosynthesis; riboflavin biosynthesis.</text>
</comment>
<comment type="caution">
    <text evidence="5">The sequence shown here is derived from an EMBL/GenBank/DDBJ whole genome shotgun (WGS) entry which is preliminary data.</text>
</comment>
<feature type="domain" description="Bacterial bifunctional deaminase-reductase C-terminal" evidence="4">
    <location>
        <begin position="6"/>
        <end position="214"/>
    </location>
</feature>
<dbReference type="Proteomes" id="UP001600165">
    <property type="component" value="Unassembled WGS sequence"/>
</dbReference>
<evidence type="ECO:0000313" key="6">
    <source>
        <dbReference type="Proteomes" id="UP001600165"/>
    </source>
</evidence>
<evidence type="ECO:0000259" key="4">
    <source>
        <dbReference type="Pfam" id="PF01872"/>
    </source>
</evidence>
<keyword evidence="2" id="KW-0521">NADP</keyword>
<evidence type="ECO:0000256" key="2">
    <source>
        <dbReference type="ARBA" id="ARBA00022857"/>
    </source>
</evidence>
<evidence type="ECO:0000256" key="3">
    <source>
        <dbReference type="ARBA" id="ARBA00023002"/>
    </source>
</evidence>
<dbReference type="InterPro" id="IPR024072">
    <property type="entry name" value="DHFR-like_dom_sf"/>
</dbReference>
<sequence>MQTTVILAMSADGKIADTARSPARFPSAHDKAHLETEVAAMDGVLFGAQTLRAYKTSLPIKSPQLLQQRQQHGQPPQPVHIVCSGSGDLDWQWRFFQQPLPRWLLTTPSGSQNWGQKPGFERQIVVPAIAGSLNWAIVFEQLEQSGIEKLGVLGGGSLVASLLKAGYVNELKLTICPLLLGGSQAPTPVEGSGFLAQLAPRLRLISCQPVADEVFLHYRLEIFPDPGKIKLG</sequence>
<organism evidence="5 6">
    <name type="scientific">Almyronema epifaneia S1</name>
    <dbReference type="NCBI Taxonomy" id="2991925"/>
    <lineage>
        <taxon>Bacteria</taxon>
        <taxon>Bacillati</taxon>
        <taxon>Cyanobacteriota</taxon>
        <taxon>Cyanophyceae</taxon>
        <taxon>Nodosilineales</taxon>
        <taxon>Nodosilineaceae</taxon>
        <taxon>Almyronema</taxon>
        <taxon>Almyronema epifaneia</taxon>
    </lineage>
</organism>
<dbReference type="Pfam" id="PF01872">
    <property type="entry name" value="RibD_C"/>
    <property type="match status" value="1"/>
</dbReference>
<dbReference type="PANTHER" id="PTHR38011">
    <property type="entry name" value="DIHYDROFOLATE REDUCTASE FAMILY PROTEIN (AFU_ORTHOLOGUE AFUA_8G06820)"/>
    <property type="match status" value="1"/>
</dbReference>
<gene>
    <name evidence="5" type="ORF">ACFVKH_04130</name>
</gene>
<reference evidence="5 6" key="1">
    <citation type="submission" date="2024-10" db="EMBL/GenBank/DDBJ databases">
        <authorList>
            <person name="Ratan Roy A."/>
            <person name="Morales Sandoval P.H."/>
            <person name="De Los Santos Villalobos S."/>
            <person name="Chakraborty S."/>
            <person name="Mukherjee J."/>
        </authorList>
    </citation>
    <scope>NUCLEOTIDE SEQUENCE [LARGE SCALE GENOMIC DNA]</scope>
    <source>
        <strain evidence="5 6">S1</strain>
    </source>
</reference>
<dbReference type="SUPFAM" id="SSF53597">
    <property type="entry name" value="Dihydrofolate reductase-like"/>
    <property type="match status" value="1"/>
</dbReference>
<accession>A0ABW6IBB7</accession>
<evidence type="ECO:0000256" key="1">
    <source>
        <dbReference type="ARBA" id="ARBA00005104"/>
    </source>
</evidence>
<evidence type="ECO:0000313" key="5">
    <source>
        <dbReference type="EMBL" id="MFE4105455.1"/>
    </source>
</evidence>
<dbReference type="RefSeq" id="WP_377962032.1">
    <property type="nucleotide sequence ID" value="NZ_JBHZOL010000023.1"/>
</dbReference>
<dbReference type="PANTHER" id="PTHR38011:SF7">
    <property type="entry name" value="2,5-DIAMINO-6-RIBOSYLAMINO-4(3H)-PYRIMIDINONE 5'-PHOSPHATE REDUCTASE"/>
    <property type="match status" value="1"/>
</dbReference>
<dbReference type="InterPro" id="IPR050765">
    <property type="entry name" value="Riboflavin_Biosynth_HTPR"/>
</dbReference>
<protein>
    <submittedName>
        <fullName evidence="5">RibD family protein</fullName>
    </submittedName>
</protein>
<dbReference type="Gene3D" id="3.40.430.10">
    <property type="entry name" value="Dihydrofolate Reductase, subunit A"/>
    <property type="match status" value="1"/>
</dbReference>
<dbReference type="EMBL" id="JBHZOL010000023">
    <property type="protein sequence ID" value="MFE4105455.1"/>
    <property type="molecule type" value="Genomic_DNA"/>
</dbReference>
<proteinExistence type="predicted"/>